<organism evidence="1 2">
    <name type="scientific">Lactuca saligna</name>
    <name type="common">Willowleaf lettuce</name>
    <dbReference type="NCBI Taxonomy" id="75948"/>
    <lineage>
        <taxon>Eukaryota</taxon>
        <taxon>Viridiplantae</taxon>
        <taxon>Streptophyta</taxon>
        <taxon>Embryophyta</taxon>
        <taxon>Tracheophyta</taxon>
        <taxon>Spermatophyta</taxon>
        <taxon>Magnoliopsida</taxon>
        <taxon>eudicotyledons</taxon>
        <taxon>Gunneridae</taxon>
        <taxon>Pentapetalae</taxon>
        <taxon>asterids</taxon>
        <taxon>campanulids</taxon>
        <taxon>Asterales</taxon>
        <taxon>Asteraceae</taxon>
        <taxon>Cichorioideae</taxon>
        <taxon>Cichorieae</taxon>
        <taxon>Lactucinae</taxon>
        <taxon>Lactuca</taxon>
    </lineage>
</organism>
<reference evidence="1" key="1">
    <citation type="submission" date="2023-04" db="EMBL/GenBank/DDBJ databases">
        <authorList>
            <person name="Vijverberg K."/>
            <person name="Xiong W."/>
            <person name="Schranz E."/>
        </authorList>
    </citation>
    <scope>NUCLEOTIDE SEQUENCE</scope>
</reference>
<gene>
    <name evidence="1" type="ORF">LSALG_LOCUS18262</name>
</gene>
<dbReference type="AlphaFoldDB" id="A0AA35YR28"/>
<dbReference type="EMBL" id="OX465080">
    <property type="protein sequence ID" value="CAI9278392.1"/>
    <property type="molecule type" value="Genomic_DNA"/>
</dbReference>
<evidence type="ECO:0000313" key="1">
    <source>
        <dbReference type="EMBL" id="CAI9278392.1"/>
    </source>
</evidence>
<protein>
    <submittedName>
        <fullName evidence="1">Uncharacterized protein</fullName>
    </submittedName>
</protein>
<sequence length="231" mass="26354">MPLHTRNYTILHTHLQEVNINSHPTARQAVIGDVRNENGSNPLVSCSPVKQQLHTREHSIPRLGTSQLRQKQQHHCHQEVMATACLGCIILEWRIGNKEWNLSPGHFMSIFMLSVYTCCFSPLFSPVEFGSVNHIRFLSISSHRLSSLPSFSTCSVDEFVGVYTPSLRRRRWKLVYTRISLLLFVDDSHEISSLFTPKRLAKKNPIYGFGSFLVLPSPISVCSRRSLLIWA</sequence>
<evidence type="ECO:0000313" key="2">
    <source>
        <dbReference type="Proteomes" id="UP001177003"/>
    </source>
</evidence>
<accession>A0AA35YR28</accession>
<name>A0AA35YR28_LACSI</name>
<proteinExistence type="predicted"/>
<dbReference type="Proteomes" id="UP001177003">
    <property type="component" value="Chromosome 4"/>
</dbReference>
<keyword evidence="2" id="KW-1185">Reference proteome</keyword>